<proteinExistence type="predicted"/>
<accession>A0AAW8M6N1</accession>
<dbReference type="AlphaFoldDB" id="A0AAW8M6N1"/>
<sequence length="40" mass="4588">MPLAKREQTLEQIPESWIGSPRRKIIGDMQALRAKKAWPG</sequence>
<dbReference type="EMBL" id="JAVDVC010000002">
    <property type="protein sequence ID" value="MDR6957345.1"/>
    <property type="molecule type" value="Genomic_DNA"/>
</dbReference>
<gene>
    <name evidence="1" type="ORF">J2W43_001321</name>
</gene>
<evidence type="ECO:0000313" key="2">
    <source>
        <dbReference type="Proteomes" id="UP001252613"/>
    </source>
</evidence>
<name>A0AAW8M6N1_9PSED</name>
<dbReference type="Proteomes" id="UP001252613">
    <property type="component" value="Unassembled WGS sequence"/>
</dbReference>
<protein>
    <submittedName>
        <fullName evidence="1">Uncharacterized protein</fullName>
    </submittedName>
</protein>
<comment type="caution">
    <text evidence="1">The sequence shown here is derived from an EMBL/GenBank/DDBJ whole genome shotgun (WGS) entry which is preliminary data.</text>
</comment>
<evidence type="ECO:0000313" key="1">
    <source>
        <dbReference type="EMBL" id="MDR6957345.1"/>
    </source>
</evidence>
<reference evidence="1" key="1">
    <citation type="submission" date="2023-07" db="EMBL/GenBank/DDBJ databases">
        <title>Sorghum-associated microbial communities from plants grown in Nebraska, USA.</title>
        <authorList>
            <person name="Schachtman D."/>
        </authorList>
    </citation>
    <scope>NUCLEOTIDE SEQUENCE</scope>
    <source>
        <strain evidence="1">3432</strain>
    </source>
</reference>
<organism evidence="1 2">
    <name type="scientific">Pseudomonas brassicacearum</name>
    <dbReference type="NCBI Taxonomy" id="930166"/>
    <lineage>
        <taxon>Bacteria</taxon>
        <taxon>Pseudomonadati</taxon>
        <taxon>Pseudomonadota</taxon>
        <taxon>Gammaproteobacteria</taxon>
        <taxon>Pseudomonadales</taxon>
        <taxon>Pseudomonadaceae</taxon>
        <taxon>Pseudomonas</taxon>
    </lineage>
</organism>